<dbReference type="InterPro" id="IPR023346">
    <property type="entry name" value="Lysozyme-like_dom_sf"/>
</dbReference>
<evidence type="ECO:0000259" key="2">
    <source>
        <dbReference type="Pfam" id="PF01464"/>
    </source>
</evidence>
<dbReference type="Pfam" id="PF06013">
    <property type="entry name" value="WXG100"/>
    <property type="match status" value="1"/>
</dbReference>
<dbReference type="SUPFAM" id="SSF53955">
    <property type="entry name" value="Lysozyme-like"/>
    <property type="match status" value="1"/>
</dbReference>
<dbReference type="SUPFAM" id="SSF140453">
    <property type="entry name" value="EsxAB dimer-like"/>
    <property type="match status" value="1"/>
</dbReference>
<feature type="compositionally biased region" description="Gly residues" evidence="1">
    <location>
        <begin position="221"/>
        <end position="268"/>
    </location>
</feature>
<feature type="region of interest" description="Disordered" evidence="1">
    <location>
        <begin position="196"/>
        <end position="280"/>
    </location>
</feature>
<dbReference type="CDD" id="cd13402">
    <property type="entry name" value="LT_TF-like"/>
    <property type="match status" value="1"/>
</dbReference>
<comment type="caution">
    <text evidence="3">The sequence shown here is derived from an EMBL/GenBank/DDBJ whole genome shotgun (WGS) entry which is preliminary data.</text>
</comment>
<keyword evidence="4" id="KW-1185">Reference proteome</keyword>
<evidence type="ECO:0000256" key="1">
    <source>
        <dbReference type="SAM" id="MobiDB-lite"/>
    </source>
</evidence>
<evidence type="ECO:0000313" key="3">
    <source>
        <dbReference type="EMBL" id="TDQ05375.1"/>
    </source>
</evidence>
<dbReference type="PANTHER" id="PTHR21525">
    <property type="entry name" value="MOTILE SPERM PROTEIN"/>
    <property type="match status" value="1"/>
</dbReference>
<feature type="domain" description="Transglycosylase SLT" evidence="2">
    <location>
        <begin position="303"/>
        <end position="380"/>
    </location>
</feature>
<dbReference type="Gene3D" id="1.10.530.10">
    <property type="match status" value="1"/>
</dbReference>
<dbReference type="InterPro" id="IPR010310">
    <property type="entry name" value="T7SS_ESAT-6-like"/>
</dbReference>
<dbReference type="Proteomes" id="UP000295444">
    <property type="component" value="Unassembled WGS sequence"/>
</dbReference>
<dbReference type="RefSeq" id="WP_133848137.1">
    <property type="nucleotide sequence ID" value="NZ_SNXZ01000001.1"/>
</dbReference>
<sequence length="396" mass="40053">MTNQESVRALPGSAAPALANIADKVYKADLGGIEGLKAKLTGAADNFTNNVETKLNPAVQGLDDAWQGQSADQFVAYMGKFKTAGTQVHQALTDAAGDVEAAHGALDEARTNLEGTFGRLLQDATEQKPPAEQVEEGGEDWAAVCDRIAGQYAAEVTQHINNANTALGNIATTLKGRAGEIAAGFSSIPAANDQVFTPAPGHKVEWVPTPEDEGKTAPSGTGDGSDPGNGNGSNAGGSNSGGSDNGGGGTSAGPGGGGNNGGGGGMGSSGPPPTEMPPGNVDEWIKEAIKVLQAHGVNVSEADIPTIWAIIQHESGGNPNAINNWDSNAAAGHPSKGLMQCIDSTFNAYKMPGYDNIYGPVDNICAGVNYAISRYGSLSNVPGIASMASGGGYKGY</sequence>
<name>A0A4V3D0F2_LABRH</name>
<evidence type="ECO:0000313" key="4">
    <source>
        <dbReference type="Proteomes" id="UP000295444"/>
    </source>
</evidence>
<accession>A0A4V3D0F2</accession>
<dbReference type="Pfam" id="PF01464">
    <property type="entry name" value="SLT"/>
    <property type="match status" value="1"/>
</dbReference>
<dbReference type="OrthoDB" id="4629613at2"/>
<protein>
    <submittedName>
        <fullName evidence="3">Type VII secretion system (Wss) protein ESAT-6</fullName>
    </submittedName>
</protein>
<dbReference type="AlphaFoldDB" id="A0A4V3D0F2"/>
<dbReference type="PANTHER" id="PTHR21525:SF9">
    <property type="entry name" value="CHANNEL_COLICIN DOMAIN-CONTAINING PROTEIN"/>
    <property type="match status" value="1"/>
</dbReference>
<proteinExistence type="predicted"/>
<reference evidence="3 4" key="1">
    <citation type="submission" date="2019-03" db="EMBL/GenBank/DDBJ databases">
        <title>Genomic Encyclopedia of Type Strains, Phase IV (KMG-IV): sequencing the most valuable type-strain genomes for metagenomic binning, comparative biology and taxonomic classification.</title>
        <authorList>
            <person name="Goeker M."/>
        </authorList>
    </citation>
    <scope>NUCLEOTIDE SEQUENCE [LARGE SCALE GENOMIC DNA]</scope>
    <source>
        <strain evidence="3 4">DSM 45361</strain>
    </source>
</reference>
<dbReference type="InterPro" id="IPR008258">
    <property type="entry name" value="Transglycosylase_SLT_dom_1"/>
</dbReference>
<dbReference type="InterPro" id="IPR036689">
    <property type="entry name" value="ESAT-6-like_sf"/>
</dbReference>
<dbReference type="Gene3D" id="1.10.287.1060">
    <property type="entry name" value="ESAT-6-like"/>
    <property type="match status" value="1"/>
</dbReference>
<gene>
    <name evidence="3" type="ORF">EV186_1011345</name>
</gene>
<dbReference type="EMBL" id="SNXZ01000001">
    <property type="protein sequence ID" value="TDQ05375.1"/>
    <property type="molecule type" value="Genomic_DNA"/>
</dbReference>
<organism evidence="3 4">
    <name type="scientific">Labedaea rhizosphaerae</name>
    <dbReference type="NCBI Taxonomy" id="598644"/>
    <lineage>
        <taxon>Bacteria</taxon>
        <taxon>Bacillati</taxon>
        <taxon>Actinomycetota</taxon>
        <taxon>Actinomycetes</taxon>
        <taxon>Pseudonocardiales</taxon>
        <taxon>Pseudonocardiaceae</taxon>
        <taxon>Labedaea</taxon>
    </lineage>
</organism>